<reference evidence="6 7" key="1">
    <citation type="submission" date="2018-08" db="EMBL/GenBank/DDBJ databases">
        <title>Recombination of ecologically and evolutionarily significant loci maintains genetic cohesion in the Pseudomonas syringae species complex.</title>
        <authorList>
            <person name="Dillon M."/>
            <person name="Thakur S."/>
            <person name="Almeida R.N.D."/>
            <person name="Weir B.S."/>
            <person name="Guttman D.S."/>
        </authorList>
    </citation>
    <scope>NUCLEOTIDE SEQUENCE [LARGE SCALE GENOMIC DNA]</scope>
    <source>
        <strain evidence="6 7">ICMP 3555</strain>
    </source>
</reference>
<dbReference type="EMBL" id="RBQF01000268">
    <property type="protein sequence ID" value="RMP05552.1"/>
    <property type="molecule type" value="Genomic_DNA"/>
</dbReference>
<dbReference type="PROSITE" id="PS50931">
    <property type="entry name" value="HTH_LYSR"/>
    <property type="match status" value="1"/>
</dbReference>
<evidence type="ECO:0000256" key="3">
    <source>
        <dbReference type="ARBA" id="ARBA00023125"/>
    </source>
</evidence>
<protein>
    <recommendedName>
        <fullName evidence="5">HTH lysR-type domain-containing protein</fullName>
    </recommendedName>
</protein>
<dbReference type="PANTHER" id="PTHR30537">
    <property type="entry name" value="HTH-TYPE TRANSCRIPTIONAL REGULATOR"/>
    <property type="match status" value="1"/>
</dbReference>
<dbReference type="Pfam" id="PF03466">
    <property type="entry name" value="LysR_substrate"/>
    <property type="match status" value="1"/>
</dbReference>
<dbReference type="CDD" id="cd08422">
    <property type="entry name" value="PBP2_CrgA_like"/>
    <property type="match status" value="1"/>
</dbReference>
<gene>
    <name evidence="6" type="ORF">ALQ29_01837</name>
</gene>
<keyword evidence="7" id="KW-1185">Reference proteome</keyword>
<evidence type="ECO:0000256" key="4">
    <source>
        <dbReference type="ARBA" id="ARBA00023163"/>
    </source>
</evidence>
<keyword evidence="2" id="KW-0805">Transcription regulation</keyword>
<dbReference type="InterPro" id="IPR036388">
    <property type="entry name" value="WH-like_DNA-bd_sf"/>
</dbReference>
<evidence type="ECO:0000313" key="7">
    <source>
        <dbReference type="Proteomes" id="UP000276587"/>
    </source>
</evidence>
<feature type="domain" description="HTH lysR-type" evidence="5">
    <location>
        <begin position="11"/>
        <end position="68"/>
    </location>
</feature>
<dbReference type="GO" id="GO:0003700">
    <property type="term" value="F:DNA-binding transcription factor activity"/>
    <property type="evidence" value="ECO:0007669"/>
    <property type="project" value="InterPro"/>
</dbReference>
<comment type="caution">
    <text evidence="6">The sequence shown here is derived from an EMBL/GenBank/DDBJ whole genome shotgun (WGS) entry which is preliminary data.</text>
</comment>
<keyword evidence="4" id="KW-0804">Transcription</keyword>
<dbReference type="Gene3D" id="1.10.10.10">
    <property type="entry name" value="Winged helix-like DNA-binding domain superfamily/Winged helix DNA-binding domain"/>
    <property type="match status" value="1"/>
</dbReference>
<evidence type="ECO:0000259" key="5">
    <source>
        <dbReference type="PROSITE" id="PS50931"/>
    </source>
</evidence>
<comment type="similarity">
    <text evidence="1">Belongs to the LysR transcriptional regulatory family.</text>
</comment>
<dbReference type="SUPFAM" id="SSF46785">
    <property type="entry name" value="Winged helix' DNA-binding domain"/>
    <property type="match status" value="1"/>
</dbReference>
<keyword evidence="3" id="KW-0238">DNA-binding</keyword>
<evidence type="ECO:0000313" key="6">
    <source>
        <dbReference type="EMBL" id="RMP05552.1"/>
    </source>
</evidence>
<dbReference type="FunFam" id="1.10.10.10:FF:000001">
    <property type="entry name" value="LysR family transcriptional regulator"/>
    <property type="match status" value="1"/>
</dbReference>
<dbReference type="PANTHER" id="PTHR30537:SF5">
    <property type="entry name" value="HTH-TYPE TRANSCRIPTIONAL ACTIVATOR TTDR-RELATED"/>
    <property type="match status" value="1"/>
</dbReference>
<dbReference type="InterPro" id="IPR005119">
    <property type="entry name" value="LysR_subst-bd"/>
</dbReference>
<dbReference type="AlphaFoldDB" id="A0A3M4AFJ3"/>
<dbReference type="GO" id="GO:0006351">
    <property type="term" value="P:DNA-templated transcription"/>
    <property type="evidence" value="ECO:0007669"/>
    <property type="project" value="TreeGrafter"/>
</dbReference>
<evidence type="ECO:0000256" key="1">
    <source>
        <dbReference type="ARBA" id="ARBA00009437"/>
    </source>
</evidence>
<dbReference type="SUPFAM" id="SSF53850">
    <property type="entry name" value="Periplasmic binding protein-like II"/>
    <property type="match status" value="1"/>
</dbReference>
<dbReference type="Gene3D" id="3.40.190.290">
    <property type="match status" value="1"/>
</dbReference>
<proteinExistence type="inferred from homology"/>
<dbReference type="RefSeq" id="WP_064052498.1">
    <property type="nucleotide sequence ID" value="NZ_RBQF01000268.1"/>
</dbReference>
<dbReference type="InterPro" id="IPR000847">
    <property type="entry name" value="LysR_HTH_N"/>
</dbReference>
<sequence length="308" mass="33750">MQKMQELLGRVTLDELSAFVAVVESLSFTEAAKVIGRDATIVSRRVGQLEERLGIRLLSRTTRRVALTEVGTLYYQRVRALLDELDGASQEASNFATSPQGLLRVSLPITFGRRWVAPLLPAFIAQHPKIRVDARFADRYVDVVAEGFDVAIRVGVLRDSTLVAKQIAPFRNRLYAAPSYLALHGQPETLEALAEHACLGFCSHSSWPDWVLKNGNQQKTVRPTGPLISDSSESLLQAAVEGVGIILTPDWLAGTAVRDGTLVQILSQWEGAEAGGIYAVMPPGRLVPTKTRVFVDQITHAIQAGWEQ</sequence>
<dbReference type="InterPro" id="IPR036390">
    <property type="entry name" value="WH_DNA-bd_sf"/>
</dbReference>
<organism evidence="6 7">
    <name type="scientific">Pseudomonas marginalis pv. marginalis</name>
    <dbReference type="NCBI Taxonomy" id="97473"/>
    <lineage>
        <taxon>Bacteria</taxon>
        <taxon>Pseudomonadati</taxon>
        <taxon>Pseudomonadota</taxon>
        <taxon>Gammaproteobacteria</taxon>
        <taxon>Pseudomonadales</taxon>
        <taxon>Pseudomonadaceae</taxon>
        <taxon>Pseudomonas</taxon>
    </lineage>
</organism>
<evidence type="ECO:0000256" key="2">
    <source>
        <dbReference type="ARBA" id="ARBA00023015"/>
    </source>
</evidence>
<dbReference type="InterPro" id="IPR058163">
    <property type="entry name" value="LysR-type_TF_proteobact-type"/>
</dbReference>
<name>A0A3M4AFJ3_PSEMA</name>
<dbReference type="FunFam" id="3.40.190.290:FF:000001">
    <property type="entry name" value="Transcriptional regulator, LysR family"/>
    <property type="match status" value="1"/>
</dbReference>
<dbReference type="Proteomes" id="UP000276587">
    <property type="component" value="Unassembled WGS sequence"/>
</dbReference>
<dbReference type="GO" id="GO:0043565">
    <property type="term" value="F:sequence-specific DNA binding"/>
    <property type="evidence" value="ECO:0007669"/>
    <property type="project" value="TreeGrafter"/>
</dbReference>
<dbReference type="Pfam" id="PF00126">
    <property type="entry name" value="HTH_1"/>
    <property type="match status" value="1"/>
</dbReference>
<accession>A0A3M4AFJ3</accession>